<feature type="region of interest" description="Disordered" evidence="1">
    <location>
        <begin position="1"/>
        <end position="27"/>
    </location>
</feature>
<protein>
    <submittedName>
        <fullName evidence="2">Uncharacterized protein</fullName>
    </submittedName>
</protein>
<name>A0A7W8UJ38_9HYPH</name>
<accession>A0A7W8UJ38</accession>
<dbReference type="EMBL" id="JACHBK010000021">
    <property type="protein sequence ID" value="MBB5539487.1"/>
    <property type="molecule type" value="Genomic_DNA"/>
</dbReference>
<evidence type="ECO:0000313" key="2">
    <source>
        <dbReference type="EMBL" id="MBB5539487.1"/>
    </source>
</evidence>
<reference evidence="2 3" key="1">
    <citation type="submission" date="2020-08" db="EMBL/GenBank/DDBJ databases">
        <title>Genomic Encyclopedia of Type Strains, Phase IV (KMG-V): Genome sequencing to study the core and pangenomes of soil and plant-associated prokaryotes.</title>
        <authorList>
            <person name="Whitman W."/>
        </authorList>
    </citation>
    <scope>NUCLEOTIDE SEQUENCE [LARGE SCALE GENOMIC DNA]</scope>
    <source>
        <strain evidence="2 3">SEMIA 4084</strain>
    </source>
</reference>
<sequence length="74" mass="8455">MVSRNPFRSRKKQQTSPQPADHDSPADDAIIDQAHALYGSDAATAVAYCGLDAWFEGEEVEFRRFARLFRRLRN</sequence>
<proteinExistence type="predicted"/>
<keyword evidence="3" id="KW-1185">Reference proteome</keyword>
<gene>
    <name evidence="2" type="ORF">GGD55_006237</name>
</gene>
<dbReference type="Proteomes" id="UP000585507">
    <property type="component" value="Unassembled WGS sequence"/>
</dbReference>
<organism evidence="2 3">
    <name type="scientific">Rhizobium giardinii</name>
    <dbReference type="NCBI Taxonomy" id="56731"/>
    <lineage>
        <taxon>Bacteria</taxon>
        <taxon>Pseudomonadati</taxon>
        <taxon>Pseudomonadota</taxon>
        <taxon>Alphaproteobacteria</taxon>
        <taxon>Hyphomicrobiales</taxon>
        <taxon>Rhizobiaceae</taxon>
        <taxon>Rhizobium/Agrobacterium group</taxon>
        <taxon>Rhizobium</taxon>
    </lineage>
</organism>
<dbReference type="AlphaFoldDB" id="A0A7W8UJ38"/>
<evidence type="ECO:0000313" key="3">
    <source>
        <dbReference type="Proteomes" id="UP000585507"/>
    </source>
</evidence>
<evidence type="ECO:0000256" key="1">
    <source>
        <dbReference type="SAM" id="MobiDB-lite"/>
    </source>
</evidence>
<comment type="caution">
    <text evidence="2">The sequence shown here is derived from an EMBL/GenBank/DDBJ whole genome shotgun (WGS) entry which is preliminary data.</text>
</comment>